<evidence type="ECO:0000313" key="1">
    <source>
        <dbReference type="EMBL" id="DAF96462.1"/>
    </source>
</evidence>
<accession>A0A8S5UQ07</accession>
<reference evidence="1" key="1">
    <citation type="journal article" date="2021" name="Proc. Natl. Acad. Sci. U.S.A.">
        <title>A Catalog of Tens of Thousands of Viruses from Human Metagenomes Reveals Hidden Associations with Chronic Diseases.</title>
        <authorList>
            <person name="Tisza M.J."/>
            <person name="Buck C.B."/>
        </authorList>
    </citation>
    <scope>NUCLEOTIDE SEQUENCE</scope>
    <source>
        <strain evidence="1">Ct5FX1</strain>
    </source>
</reference>
<dbReference type="EMBL" id="BK016115">
    <property type="protein sequence ID" value="DAF96462.1"/>
    <property type="molecule type" value="Genomic_DNA"/>
</dbReference>
<sequence>MFEYVFTPEDSDKKILTDGFCSNIHDDVKHETLKHSPDCIHRRSTYPNGFIIEMEQYTGKTIIRTNWELSDNGDGTISVIQP</sequence>
<organism evidence="1">
    <name type="scientific">Siphoviridae sp. ct5FX1</name>
    <dbReference type="NCBI Taxonomy" id="2825335"/>
    <lineage>
        <taxon>Viruses</taxon>
        <taxon>Duplodnaviria</taxon>
        <taxon>Heunggongvirae</taxon>
        <taxon>Uroviricota</taxon>
        <taxon>Caudoviricetes</taxon>
    </lineage>
</organism>
<name>A0A8S5UQ07_9CAUD</name>
<protein>
    <submittedName>
        <fullName evidence="1">Uncharacterized protein</fullName>
    </submittedName>
</protein>
<proteinExistence type="predicted"/>